<dbReference type="Proteomes" id="UP000799118">
    <property type="component" value="Unassembled WGS sequence"/>
</dbReference>
<dbReference type="Pfam" id="PF11807">
    <property type="entry name" value="UstYa"/>
    <property type="match status" value="1"/>
</dbReference>
<dbReference type="OrthoDB" id="3687641at2759"/>
<gene>
    <name evidence="3" type="ORF">BT96DRAFT_914739</name>
</gene>
<proteinExistence type="inferred from homology"/>
<keyword evidence="4" id="KW-1185">Reference proteome</keyword>
<evidence type="ECO:0000256" key="1">
    <source>
        <dbReference type="ARBA" id="ARBA00004685"/>
    </source>
</evidence>
<organism evidence="3 4">
    <name type="scientific">Gymnopus androsaceus JB14</name>
    <dbReference type="NCBI Taxonomy" id="1447944"/>
    <lineage>
        <taxon>Eukaryota</taxon>
        <taxon>Fungi</taxon>
        <taxon>Dikarya</taxon>
        <taxon>Basidiomycota</taxon>
        <taxon>Agaricomycotina</taxon>
        <taxon>Agaricomycetes</taxon>
        <taxon>Agaricomycetidae</taxon>
        <taxon>Agaricales</taxon>
        <taxon>Marasmiineae</taxon>
        <taxon>Omphalotaceae</taxon>
        <taxon>Gymnopus</taxon>
    </lineage>
</organism>
<evidence type="ECO:0000313" key="4">
    <source>
        <dbReference type="Proteomes" id="UP000799118"/>
    </source>
</evidence>
<reference evidence="3" key="1">
    <citation type="journal article" date="2019" name="Environ. Microbiol.">
        <title>Fungal ecological strategies reflected in gene transcription - a case study of two litter decomposers.</title>
        <authorList>
            <person name="Barbi F."/>
            <person name="Kohler A."/>
            <person name="Barry K."/>
            <person name="Baskaran P."/>
            <person name="Daum C."/>
            <person name="Fauchery L."/>
            <person name="Ihrmark K."/>
            <person name="Kuo A."/>
            <person name="LaButti K."/>
            <person name="Lipzen A."/>
            <person name="Morin E."/>
            <person name="Grigoriev I.V."/>
            <person name="Henrissat B."/>
            <person name="Lindahl B."/>
            <person name="Martin F."/>
        </authorList>
    </citation>
    <scope>NUCLEOTIDE SEQUENCE</scope>
    <source>
        <strain evidence="3">JB14</strain>
    </source>
</reference>
<evidence type="ECO:0008006" key="5">
    <source>
        <dbReference type="Google" id="ProtNLM"/>
    </source>
</evidence>
<comment type="pathway">
    <text evidence="1">Mycotoxin biosynthesis.</text>
</comment>
<name>A0A6A4I9Y6_9AGAR</name>
<evidence type="ECO:0000313" key="3">
    <source>
        <dbReference type="EMBL" id="KAE9407446.1"/>
    </source>
</evidence>
<protein>
    <recommendedName>
        <fullName evidence="5">Tat pathway signal sequence</fullName>
    </recommendedName>
</protein>
<dbReference type="GO" id="GO:0043386">
    <property type="term" value="P:mycotoxin biosynthetic process"/>
    <property type="evidence" value="ECO:0007669"/>
    <property type="project" value="InterPro"/>
</dbReference>
<comment type="similarity">
    <text evidence="2">Belongs to the ustYa family.</text>
</comment>
<dbReference type="EMBL" id="ML769396">
    <property type="protein sequence ID" value="KAE9407446.1"/>
    <property type="molecule type" value="Genomic_DNA"/>
</dbReference>
<dbReference type="AlphaFoldDB" id="A0A6A4I9Y6"/>
<sequence>MVCTNFEPSPSLTSLVYSPAHTAFRYEVHQFSASFGSYITEYQGPPTEALDEKWHDLYRYGISQISGSEAEKLVDKTVPIPGDEDNYIISLEVFHQLHCLNLLRKSLYPDHYPTELFIHLEHCVDIIRQALLCNVDITPIPWRWSEFGQITVPRMDGSHGCVDFASIQKWAYDHQLRTEFNSSINLDLGSGVTSNQE</sequence>
<dbReference type="PANTHER" id="PTHR33365:SF4">
    <property type="entry name" value="CYCLOCHLOROTINE BIOSYNTHESIS PROTEIN O"/>
    <property type="match status" value="1"/>
</dbReference>
<dbReference type="InterPro" id="IPR021765">
    <property type="entry name" value="UstYa-like"/>
</dbReference>
<evidence type="ECO:0000256" key="2">
    <source>
        <dbReference type="ARBA" id="ARBA00035112"/>
    </source>
</evidence>
<accession>A0A6A4I9Y6</accession>
<dbReference type="PANTHER" id="PTHR33365">
    <property type="entry name" value="YALI0B05434P"/>
    <property type="match status" value="1"/>
</dbReference>